<dbReference type="InterPro" id="IPR027165">
    <property type="entry name" value="CND3"/>
</dbReference>
<evidence type="ECO:0000313" key="2">
    <source>
        <dbReference type="Proteomes" id="UP000436088"/>
    </source>
</evidence>
<dbReference type="GO" id="GO:0007076">
    <property type="term" value="P:mitotic chromosome condensation"/>
    <property type="evidence" value="ECO:0007669"/>
    <property type="project" value="InterPro"/>
</dbReference>
<name>A0A6A2XLI8_HIBSY</name>
<gene>
    <name evidence="1" type="ORF">F3Y22_tig00117046pilonHSYRG00023</name>
</gene>
<dbReference type="AlphaFoldDB" id="A0A6A2XLI8"/>
<dbReference type="InterPro" id="IPR016024">
    <property type="entry name" value="ARM-type_fold"/>
</dbReference>
<dbReference type="PANTHER" id="PTHR14418">
    <property type="entry name" value="CONDENSIN COMPLEX SUBUNIT 3-RELATED"/>
    <property type="match status" value="1"/>
</dbReference>
<dbReference type="EMBL" id="VEPZ02001785">
    <property type="protein sequence ID" value="KAE8654774.1"/>
    <property type="molecule type" value="Genomic_DNA"/>
</dbReference>
<accession>A0A6A2XLI8</accession>
<dbReference type="GO" id="GO:0000793">
    <property type="term" value="C:condensed chromosome"/>
    <property type="evidence" value="ECO:0007669"/>
    <property type="project" value="TreeGrafter"/>
</dbReference>
<sequence length="316" mass="35581">MRSLLDFNLLRLLYSSSTTDVNPKRAEKFESSIVRGEEDEYPINADLLKLGGAVSLLRIILRLPDDSEVSDELWDEVIELMKFRVVDKVPLTCTLAVRALSRFVNDSENTDILDVFLEVLPLEQNSEVRKTIVLSLPPSNTTSQLIIDCTMDVSEPVRKAAYCVIANKFPLQSLSIKHRTTILQRGLADRSLAVSKECLKLMIDQWLAKCSNGDPVKLLKYLDVETYESVGESIMESLLKAGLVKPQNLESIQQYILRASTNEIKEGYSVDHSVRIKLMEPEVSLYWRMGKGSDAAATMGTEELYTLLKPQTTMIC</sequence>
<dbReference type="Proteomes" id="UP000436088">
    <property type="component" value="Unassembled WGS sequence"/>
</dbReference>
<keyword evidence="2" id="KW-1185">Reference proteome</keyword>
<dbReference type="GO" id="GO:0000796">
    <property type="term" value="C:condensin complex"/>
    <property type="evidence" value="ECO:0007669"/>
    <property type="project" value="InterPro"/>
</dbReference>
<dbReference type="SUPFAM" id="SSF48371">
    <property type="entry name" value="ARM repeat"/>
    <property type="match status" value="1"/>
</dbReference>
<proteinExistence type="predicted"/>
<evidence type="ECO:0000313" key="1">
    <source>
        <dbReference type="EMBL" id="KAE8654774.1"/>
    </source>
</evidence>
<protein>
    <submittedName>
        <fullName evidence="1">Uncharacterized protein</fullName>
    </submittedName>
</protein>
<comment type="caution">
    <text evidence="1">The sequence shown here is derived from an EMBL/GenBank/DDBJ whole genome shotgun (WGS) entry which is preliminary data.</text>
</comment>
<reference evidence="1" key="1">
    <citation type="submission" date="2019-09" db="EMBL/GenBank/DDBJ databases">
        <title>Draft genome information of white flower Hibiscus syriacus.</title>
        <authorList>
            <person name="Kim Y.-M."/>
        </authorList>
    </citation>
    <scope>NUCLEOTIDE SEQUENCE [LARGE SCALE GENOMIC DNA]</scope>
    <source>
        <strain evidence="1">YM2019G1</strain>
    </source>
</reference>
<organism evidence="1 2">
    <name type="scientific">Hibiscus syriacus</name>
    <name type="common">Rose of Sharon</name>
    <dbReference type="NCBI Taxonomy" id="106335"/>
    <lineage>
        <taxon>Eukaryota</taxon>
        <taxon>Viridiplantae</taxon>
        <taxon>Streptophyta</taxon>
        <taxon>Embryophyta</taxon>
        <taxon>Tracheophyta</taxon>
        <taxon>Spermatophyta</taxon>
        <taxon>Magnoliopsida</taxon>
        <taxon>eudicotyledons</taxon>
        <taxon>Gunneridae</taxon>
        <taxon>Pentapetalae</taxon>
        <taxon>rosids</taxon>
        <taxon>malvids</taxon>
        <taxon>Malvales</taxon>
        <taxon>Malvaceae</taxon>
        <taxon>Malvoideae</taxon>
        <taxon>Hibiscus</taxon>
    </lineage>
</organism>
<dbReference type="PANTHER" id="PTHR14418:SF5">
    <property type="entry name" value="CONDENSIN COMPLEX SUBUNIT 3"/>
    <property type="match status" value="1"/>
</dbReference>